<accession>A0A5C6M2W1</accession>
<dbReference type="InterPro" id="IPR036237">
    <property type="entry name" value="Xyl_isomerase-like_sf"/>
</dbReference>
<dbReference type="Gene3D" id="3.20.20.150">
    <property type="entry name" value="Divalent-metal-dependent TIM barrel enzymes"/>
    <property type="match status" value="1"/>
</dbReference>
<proteinExistence type="predicted"/>
<dbReference type="Pfam" id="PF01261">
    <property type="entry name" value="AP_endonuc_2"/>
    <property type="match status" value="1"/>
</dbReference>
<gene>
    <name evidence="3" type="ORF">E3A20_24420</name>
</gene>
<dbReference type="GO" id="GO:0016853">
    <property type="term" value="F:isomerase activity"/>
    <property type="evidence" value="ECO:0007669"/>
    <property type="project" value="UniProtKB-KW"/>
</dbReference>
<evidence type="ECO:0000259" key="2">
    <source>
        <dbReference type="Pfam" id="PF01261"/>
    </source>
</evidence>
<protein>
    <submittedName>
        <fullName evidence="3">Sugar phosphate isomerase</fullName>
    </submittedName>
</protein>
<dbReference type="Proteomes" id="UP000321083">
    <property type="component" value="Unassembled WGS sequence"/>
</dbReference>
<dbReference type="InterPro" id="IPR050417">
    <property type="entry name" value="Sugar_Epim/Isomerase"/>
</dbReference>
<dbReference type="InterPro" id="IPR013022">
    <property type="entry name" value="Xyl_isomerase-like_TIM-brl"/>
</dbReference>
<comment type="caution">
    <text evidence="3">The sequence shown here is derived from an EMBL/GenBank/DDBJ whole genome shotgun (WGS) entry which is preliminary data.</text>
</comment>
<sequence>MIRSAVTVSLVEQARRGPFVFHNDLPAACAAAAELGFHAIELFAPSAQHIRQLPLQQLLTQHGLSLAAAGTGAGMLIHQLSLCDPDPARRQQAEQFISDIIDAAAEFQAPAIIGSMQGRWTENTDRTTALSLLSAALHRLGDRAAKAGTVLLYEPLNRYETNLCNTLQQGCELLNACGSDSVKLLADLFHMNIEETSIAQALLDAGTAVGHIHFVDSNRQAAGLGHIDFRPIAAALQQLNWHGYASAEAFPLPDSQSAAEHSIRSWQQLFGRQSA</sequence>
<dbReference type="PANTHER" id="PTHR43489:SF7">
    <property type="entry name" value="3-DEHYDRO-D-GULOSIDE 4-EPIMERASE-RELATED"/>
    <property type="match status" value="1"/>
</dbReference>
<dbReference type="SUPFAM" id="SSF51658">
    <property type="entry name" value="Xylose isomerase-like"/>
    <property type="match status" value="1"/>
</dbReference>
<organism evidence="3 4">
    <name type="scientific">Planctomyces bekefii</name>
    <dbReference type="NCBI Taxonomy" id="1653850"/>
    <lineage>
        <taxon>Bacteria</taxon>
        <taxon>Pseudomonadati</taxon>
        <taxon>Planctomycetota</taxon>
        <taxon>Planctomycetia</taxon>
        <taxon>Planctomycetales</taxon>
        <taxon>Planctomycetaceae</taxon>
        <taxon>Planctomyces</taxon>
    </lineage>
</organism>
<keyword evidence="1 3" id="KW-0413">Isomerase</keyword>
<evidence type="ECO:0000313" key="4">
    <source>
        <dbReference type="Proteomes" id="UP000321083"/>
    </source>
</evidence>
<dbReference type="EMBL" id="SRHE01000673">
    <property type="protein sequence ID" value="TWW08429.1"/>
    <property type="molecule type" value="Genomic_DNA"/>
</dbReference>
<reference evidence="3 4" key="1">
    <citation type="submission" date="2019-08" db="EMBL/GenBank/DDBJ databases">
        <title>100 year-old enigma solved: identification of Planctomyces bekefii, the type genus and species of the phylum Planctomycetes.</title>
        <authorList>
            <person name="Svetlana D.N."/>
            <person name="Overmann J."/>
        </authorList>
    </citation>
    <scope>NUCLEOTIDE SEQUENCE [LARGE SCALE GENOMIC DNA]</scope>
    <source>
        <strain evidence="3">Phe10_nw2017</strain>
    </source>
</reference>
<feature type="domain" description="Xylose isomerase-like TIM barrel" evidence="2">
    <location>
        <begin position="30"/>
        <end position="265"/>
    </location>
</feature>
<evidence type="ECO:0000313" key="3">
    <source>
        <dbReference type="EMBL" id="TWW08429.1"/>
    </source>
</evidence>
<keyword evidence="4" id="KW-1185">Reference proteome</keyword>
<dbReference type="PANTHER" id="PTHR43489">
    <property type="entry name" value="ISOMERASE"/>
    <property type="match status" value="1"/>
</dbReference>
<evidence type="ECO:0000256" key="1">
    <source>
        <dbReference type="ARBA" id="ARBA00023235"/>
    </source>
</evidence>
<dbReference type="AlphaFoldDB" id="A0A5C6M2W1"/>
<reference evidence="3 4" key="2">
    <citation type="submission" date="2019-08" db="EMBL/GenBank/DDBJ databases">
        <authorList>
            <person name="Henke P."/>
        </authorList>
    </citation>
    <scope>NUCLEOTIDE SEQUENCE [LARGE SCALE GENOMIC DNA]</scope>
    <source>
        <strain evidence="3">Phe10_nw2017</strain>
    </source>
</reference>
<name>A0A5C6M2W1_9PLAN</name>